<dbReference type="AlphaFoldDB" id="A0A318E9I4"/>
<dbReference type="PIRSF" id="PIRSF002884">
    <property type="entry name" value="CheZ"/>
    <property type="match status" value="1"/>
</dbReference>
<dbReference type="GO" id="GO:0006935">
    <property type="term" value="P:chemotaxis"/>
    <property type="evidence" value="ECO:0007669"/>
    <property type="project" value="UniProtKB-KW"/>
</dbReference>
<feature type="site" description="Enhances dephosphorylation of CheY-P" evidence="11">
    <location>
        <position position="174"/>
    </location>
</feature>
<keyword evidence="7 10" id="KW-0378">Hydrolase</keyword>
<keyword evidence="4 10" id="KW-0963">Cytoplasm</keyword>
<gene>
    <name evidence="12" type="ORF">C8D93_10845</name>
</gene>
<dbReference type="EMBL" id="QICN01000008">
    <property type="protein sequence ID" value="PXV66073.1"/>
    <property type="molecule type" value="Genomic_DNA"/>
</dbReference>
<dbReference type="InterPro" id="IPR007439">
    <property type="entry name" value="Chemotax_Pase_CheZ"/>
</dbReference>
<evidence type="ECO:0000256" key="11">
    <source>
        <dbReference type="PIRSR" id="PIRSR002884-1"/>
    </source>
</evidence>
<keyword evidence="13" id="KW-1185">Reference proteome</keyword>
<dbReference type="EC" id="3.1.3.-" evidence="10"/>
<evidence type="ECO:0000256" key="4">
    <source>
        <dbReference type="ARBA" id="ARBA00022490"/>
    </source>
</evidence>
<dbReference type="SUPFAM" id="SSF75708">
    <property type="entry name" value="Chemotaxis phosphatase CheZ"/>
    <property type="match status" value="1"/>
</dbReference>
<dbReference type="RefSeq" id="WP_110265848.1">
    <property type="nucleotide sequence ID" value="NZ_CAKZQT010000026.1"/>
</dbReference>
<dbReference type="Pfam" id="PF04344">
    <property type="entry name" value="CheZ"/>
    <property type="match status" value="1"/>
</dbReference>
<comment type="function">
    <text evidence="10">Plays an important role in bacterial chemotaxis signal transduction pathway by accelerating the dephosphorylation of phosphorylated CheY (CheY-P).</text>
</comment>
<dbReference type="GO" id="GO:0050920">
    <property type="term" value="P:regulation of chemotaxis"/>
    <property type="evidence" value="ECO:0007669"/>
    <property type="project" value="InterPro"/>
</dbReference>
<keyword evidence="6 10" id="KW-0283">Flagellar rotation</keyword>
<comment type="subunit">
    <text evidence="10">Homodimer.</text>
</comment>
<organism evidence="12 13">
    <name type="scientific">Sinimarinibacterium flocculans</name>
    <dbReference type="NCBI Taxonomy" id="985250"/>
    <lineage>
        <taxon>Bacteria</taxon>
        <taxon>Pseudomonadati</taxon>
        <taxon>Pseudomonadota</taxon>
        <taxon>Gammaproteobacteria</taxon>
        <taxon>Nevskiales</taxon>
        <taxon>Nevskiaceae</taxon>
        <taxon>Sinimarinibacterium</taxon>
    </lineage>
</organism>
<comment type="similarity">
    <text evidence="2 10">Belongs to the CheZ family.</text>
</comment>
<evidence type="ECO:0000256" key="3">
    <source>
        <dbReference type="ARBA" id="ARBA00018484"/>
    </source>
</evidence>
<dbReference type="PANTHER" id="PTHR43693:SF1">
    <property type="entry name" value="PROTEIN PHOSPHATASE CHEZ"/>
    <property type="match status" value="1"/>
</dbReference>
<comment type="subcellular location">
    <subcellularLocation>
        <location evidence="1 10">Cytoplasm</location>
    </subcellularLocation>
</comment>
<reference evidence="12 13" key="1">
    <citation type="submission" date="2018-04" db="EMBL/GenBank/DDBJ databases">
        <title>Genomic Encyclopedia of Type Strains, Phase IV (KMG-IV): sequencing the most valuable type-strain genomes for metagenomic binning, comparative biology and taxonomic classification.</title>
        <authorList>
            <person name="Goeker M."/>
        </authorList>
    </citation>
    <scope>NUCLEOTIDE SEQUENCE [LARGE SCALE GENOMIC DNA]</scope>
    <source>
        <strain evidence="12 13">DSM 104150</strain>
    </source>
</reference>
<name>A0A318E9I4_9GAMM</name>
<dbReference type="Gene3D" id="1.10.287.500">
    <property type="entry name" value="Helix hairpin bin"/>
    <property type="match status" value="1"/>
</dbReference>
<keyword evidence="5 10" id="KW-0145">Chemotaxis</keyword>
<dbReference type="GO" id="GO:0004721">
    <property type="term" value="F:phosphoprotein phosphatase activity"/>
    <property type="evidence" value="ECO:0007669"/>
    <property type="project" value="UniProtKB-KW"/>
</dbReference>
<dbReference type="GO" id="GO:0005737">
    <property type="term" value="C:cytoplasm"/>
    <property type="evidence" value="ECO:0007669"/>
    <property type="project" value="UniProtKB-SubCell"/>
</dbReference>
<accession>A0A318E9I4</accession>
<evidence type="ECO:0000313" key="13">
    <source>
        <dbReference type="Proteomes" id="UP000248330"/>
    </source>
</evidence>
<protein>
    <recommendedName>
        <fullName evidence="3 10">Protein phosphatase CheZ</fullName>
        <ecNumber evidence="10">3.1.3.-</ecNumber>
    </recommendedName>
    <alternativeName>
        <fullName evidence="9 10">Chemotaxis protein CheZ</fullName>
    </alternativeName>
</protein>
<evidence type="ECO:0000256" key="1">
    <source>
        <dbReference type="ARBA" id="ARBA00004496"/>
    </source>
</evidence>
<keyword evidence="8 10" id="KW-0904">Protein phosphatase</keyword>
<dbReference type="PANTHER" id="PTHR43693">
    <property type="entry name" value="PROTEIN PHOSPHATASE CHEZ"/>
    <property type="match status" value="1"/>
</dbReference>
<evidence type="ECO:0000256" key="7">
    <source>
        <dbReference type="ARBA" id="ARBA00022801"/>
    </source>
</evidence>
<sequence>MDGPIADRRRQTAARLRQLLAALESGDDAAFEQGIDALAREREDALFARVARLTRELHDAVVELRVDERLARIAGDEIPDARHRLDYVMQMTEQAAHRTLDLVEQARGVAVGIDAAAAHVAEAESVIADNHPDIGNVAVLLQGIGDDLRGRSDALRGTLSELAQAQEYQDISGQIIKRVIALVCNVETALLELLRSAGGGALQTAPAAPIQAKAGDLAGPAVPGAVAASQQDADELLASLGF</sequence>
<dbReference type="GO" id="GO:0097588">
    <property type="term" value="P:archaeal or bacterial-type flagellum-dependent cell motility"/>
    <property type="evidence" value="ECO:0007669"/>
    <property type="project" value="UniProtKB-KW"/>
</dbReference>
<dbReference type="InterPro" id="IPR050992">
    <property type="entry name" value="CheZ_family_phosphatases"/>
</dbReference>
<evidence type="ECO:0000256" key="6">
    <source>
        <dbReference type="ARBA" id="ARBA00022779"/>
    </source>
</evidence>
<evidence type="ECO:0000256" key="10">
    <source>
        <dbReference type="PIRNR" id="PIRNR002884"/>
    </source>
</evidence>
<dbReference type="OrthoDB" id="9773007at2"/>
<proteinExistence type="inferred from homology"/>
<evidence type="ECO:0000256" key="5">
    <source>
        <dbReference type="ARBA" id="ARBA00022500"/>
    </source>
</evidence>
<evidence type="ECO:0000256" key="2">
    <source>
        <dbReference type="ARBA" id="ARBA00005908"/>
    </source>
</evidence>
<dbReference type="Proteomes" id="UP000248330">
    <property type="component" value="Unassembled WGS sequence"/>
</dbReference>
<dbReference type="GO" id="GO:0009288">
    <property type="term" value="C:bacterial-type flagellum"/>
    <property type="evidence" value="ECO:0007669"/>
    <property type="project" value="InterPro"/>
</dbReference>
<evidence type="ECO:0000256" key="8">
    <source>
        <dbReference type="ARBA" id="ARBA00022912"/>
    </source>
</evidence>
<evidence type="ECO:0000256" key="9">
    <source>
        <dbReference type="ARBA" id="ARBA00029599"/>
    </source>
</evidence>
<evidence type="ECO:0000313" key="12">
    <source>
        <dbReference type="EMBL" id="PXV66073.1"/>
    </source>
</evidence>
<comment type="caution">
    <text evidence="12">The sequence shown here is derived from an EMBL/GenBank/DDBJ whole genome shotgun (WGS) entry which is preliminary data.</text>
</comment>